<evidence type="ECO:0000313" key="2">
    <source>
        <dbReference type="EMBL" id="TDQ73389.1"/>
    </source>
</evidence>
<dbReference type="InterPro" id="IPR026341">
    <property type="entry name" value="T9SS_type_B"/>
</dbReference>
<dbReference type="InterPro" id="IPR001434">
    <property type="entry name" value="OmcB-like_DUF11"/>
</dbReference>
<dbReference type="EMBL" id="SNYV01000019">
    <property type="protein sequence ID" value="TDQ73389.1"/>
    <property type="molecule type" value="Genomic_DNA"/>
</dbReference>
<keyword evidence="3" id="KW-1185">Reference proteome</keyword>
<dbReference type="Pfam" id="PF13585">
    <property type="entry name" value="CHU_C"/>
    <property type="match status" value="1"/>
</dbReference>
<dbReference type="Gene3D" id="2.60.40.1170">
    <property type="entry name" value="Mu homology domain, subdomain B"/>
    <property type="match status" value="1"/>
</dbReference>
<evidence type="ECO:0000313" key="3">
    <source>
        <dbReference type="Proteomes" id="UP000295292"/>
    </source>
</evidence>
<sequence length="317" mass="35860">MHRLSLILSILVLLLLAVPRSLMAQQGQTLRIIKGKKVTLRADATHAVSFIWFKNGEPINGLHDQRIIVTDAAIYTVIALGDGCNSDVSDPVEIIFDPTEEEKLVDIEIRNLPDKTTIWKDQSFNQQLLVLNNSDNTANELIVEFKIPQQLAYVNAISGPGTSISFDNQSGRLIWKIDELKAHAALSQWIQLKGVQTGEAVTITKVSAKQKESNLNNNQSQATIKIVNFFIPNVFTPNGDSKNDTFEIIGLELFKTAELRVFNRFGFEVYHSQNYRNDWNGQGLNDGTYFYYLKFEDETGQTHINKGYVTILRSQYY</sequence>
<feature type="domain" description="DUF11" evidence="1">
    <location>
        <begin position="106"/>
        <end position="224"/>
    </location>
</feature>
<protein>
    <submittedName>
        <fullName evidence="2">Gliding motility-associated-like protein</fullName>
    </submittedName>
</protein>
<dbReference type="NCBIfam" id="TIGR04131">
    <property type="entry name" value="Bac_Flav_CTERM"/>
    <property type="match status" value="1"/>
</dbReference>
<evidence type="ECO:0000259" key="1">
    <source>
        <dbReference type="Pfam" id="PF01345"/>
    </source>
</evidence>
<organism evidence="2 3">
    <name type="scientific">Sphingobacterium yanglingense</name>
    <dbReference type="NCBI Taxonomy" id="1437280"/>
    <lineage>
        <taxon>Bacteria</taxon>
        <taxon>Pseudomonadati</taxon>
        <taxon>Bacteroidota</taxon>
        <taxon>Sphingobacteriia</taxon>
        <taxon>Sphingobacteriales</taxon>
        <taxon>Sphingobacteriaceae</taxon>
        <taxon>Sphingobacterium</taxon>
    </lineage>
</organism>
<dbReference type="OrthoDB" id="9765926at2"/>
<dbReference type="Pfam" id="PF01345">
    <property type="entry name" value="DUF11"/>
    <property type="match status" value="1"/>
</dbReference>
<reference evidence="2 3" key="1">
    <citation type="submission" date="2019-03" db="EMBL/GenBank/DDBJ databases">
        <title>Genomic Encyclopedia of Archaeal and Bacterial Type Strains, Phase II (KMG-II): from individual species to whole genera.</title>
        <authorList>
            <person name="Goeker M."/>
        </authorList>
    </citation>
    <scope>NUCLEOTIDE SEQUENCE [LARGE SCALE GENOMIC DNA]</scope>
    <source>
        <strain evidence="2 3">DSM 28353</strain>
    </source>
</reference>
<dbReference type="Proteomes" id="UP000295292">
    <property type="component" value="Unassembled WGS sequence"/>
</dbReference>
<proteinExistence type="predicted"/>
<gene>
    <name evidence="2" type="ORF">CLV99_4441</name>
</gene>
<name>A0A4R6W8J8_9SPHI</name>
<accession>A0A4R6W8J8</accession>
<dbReference type="AlphaFoldDB" id="A0A4R6W8J8"/>
<comment type="caution">
    <text evidence="2">The sequence shown here is derived from an EMBL/GenBank/DDBJ whole genome shotgun (WGS) entry which is preliminary data.</text>
</comment>